<accession>A0ABT3ZU95</accession>
<keyword evidence="2" id="KW-1185">Reference proteome</keyword>
<evidence type="ECO:0000313" key="1">
    <source>
        <dbReference type="EMBL" id="MCY1072973.1"/>
    </source>
</evidence>
<comment type="caution">
    <text evidence="1">The sequence shown here is derived from an EMBL/GenBank/DDBJ whole genome shotgun (WGS) entry which is preliminary data.</text>
</comment>
<dbReference type="RefSeq" id="WP_267531993.1">
    <property type="nucleotide sequence ID" value="NZ_JAPNKA010000001.1"/>
</dbReference>
<protein>
    <submittedName>
        <fullName evidence="1">Uncharacterized protein</fullName>
    </submittedName>
</protein>
<dbReference type="Proteomes" id="UP001207654">
    <property type="component" value="Unassembled WGS sequence"/>
</dbReference>
<gene>
    <name evidence="1" type="ORF">OV287_00625</name>
</gene>
<dbReference type="EMBL" id="JAPNKA010000001">
    <property type="protein sequence ID" value="MCY1072973.1"/>
    <property type="molecule type" value="Genomic_DNA"/>
</dbReference>
<sequence length="271" mass="30234">MTWGTYSLDVKFEGKGVVRFMDVTQHNGNTFNTAFLQEGGTGLAYGDDPVKGNTKCPECKKEKSEHRIHELHFVQAEARKLSKEILRVASKQKLGMLKTHENEEGVEILSGYMIGALICKCGQKLYAAMSGGYYVDAFTEAVKSLQQRDGRWTLCSPLGKDAIVTNPQGKKMKLSEFKDNIGRNRPGVCAGPQLIQKALGDGHVPGSMSEIWFRPPILRRFPQGSKIVRVKHLRNELEAEKAFRHRQSVPSCDTCKVVLTAMLCDVQEKTC</sequence>
<name>A0ABT3ZU95_9BACT</name>
<organism evidence="1 2">
    <name type="scientific">Archangium lansingense</name>
    <dbReference type="NCBI Taxonomy" id="2995310"/>
    <lineage>
        <taxon>Bacteria</taxon>
        <taxon>Pseudomonadati</taxon>
        <taxon>Myxococcota</taxon>
        <taxon>Myxococcia</taxon>
        <taxon>Myxococcales</taxon>
        <taxon>Cystobacterineae</taxon>
        <taxon>Archangiaceae</taxon>
        <taxon>Archangium</taxon>
    </lineage>
</organism>
<proteinExistence type="predicted"/>
<reference evidence="1 2" key="1">
    <citation type="submission" date="2022-11" db="EMBL/GenBank/DDBJ databases">
        <title>Minimal conservation of predation-associated metabolite biosynthetic gene clusters underscores biosynthetic potential of Myxococcota including descriptions for ten novel species: Archangium lansinium sp. nov., Myxococcus landrumus sp. nov., Nannocystis bai.</title>
        <authorList>
            <person name="Ahearne A."/>
            <person name="Stevens C."/>
            <person name="Phillips K."/>
        </authorList>
    </citation>
    <scope>NUCLEOTIDE SEQUENCE [LARGE SCALE GENOMIC DNA]</scope>
    <source>
        <strain evidence="1 2">MIWBW</strain>
    </source>
</reference>
<evidence type="ECO:0000313" key="2">
    <source>
        <dbReference type="Proteomes" id="UP001207654"/>
    </source>
</evidence>